<dbReference type="InterPro" id="IPR027413">
    <property type="entry name" value="GROEL-like_equatorial_sf"/>
</dbReference>
<feature type="compositionally biased region" description="Low complexity" evidence="11">
    <location>
        <begin position="275"/>
        <end position="284"/>
    </location>
</feature>
<dbReference type="NCBIfam" id="NF009489">
    <property type="entry name" value="PRK12851.1"/>
    <property type="match status" value="1"/>
</dbReference>
<dbReference type="PROSITE" id="PS00296">
    <property type="entry name" value="CHAPERONINS_CPN60"/>
    <property type="match status" value="1"/>
</dbReference>
<feature type="compositionally biased region" description="Polar residues" evidence="11">
    <location>
        <begin position="571"/>
        <end position="583"/>
    </location>
</feature>
<dbReference type="InterPro" id="IPR001844">
    <property type="entry name" value="Cpn60/GroEL"/>
</dbReference>
<evidence type="ECO:0000256" key="10">
    <source>
        <dbReference type="RuleBase" id="RU000418"/>
    </source>
</evidence>
<evidence type="ECO:0000256" key="6">
    <source>
        <dbReference type="ARBA" id="ARBA00022840"/>
    </source>
</evidence>
<dbReference type="PANTHER" id="PTHR45633">
    <property type="entry name" value="60 KDA HEAT SHOCK PROTEIN, MITOCHONDRIAL"/>
    <property type="match status" value="1"/>
</dbReference>
<feature type="domain" description="TOG" evidence="12">
    <location>
        <begin position="818"/>
        <end position="1071"/>
    </location>
</feature>
<reference evidence="13" key="2">
    <citation type="journal article" date="2024" name="Plant">
        <title>Genomic evolution and insights into agronomic trait innovations of Sesamum species.</title>
        <authorList>
            <person name="Miao H."/>
            <person name="Wang L."/>
            <person name="Qu L."/>
            <person name="Liu H."/>
            <person name="Sun Y."/>
            <person name="Le M."/>
            <person name="Wang Q."/>
            <person name="Wei S."/>
            <person name="Zheng Y."/>
            <person name="Lin W."/>
            <person name="Duan Y."/>
            <person name="Cao H."/>
            <person name="Xiong S."/>
            <person name="Wang X."/>
            <person name="Wei L."/>
            <person name="Li C."/>
            <person name="Ma Q."/>
            <person name="Ju M."/>
            <person name="Zhao R."/>
            <person name="Li G."/>
            <person name="Mu C."/>
            <person name="Tian Q."/>
            <person name="Mei H."/>
            <person name="Zhang T."/>
            <person name="Gao T."/>
            <person name="Zhang H."/>
        </authorList>
    </citation>
    <scope>NUCLEOTIDE SEQUENCE</scope>
    <source>
        <strain evidence="13">3651</strain>
    </source>
</reference>
<feature type="compositionally biased region" description="Polar residues" evidence="11">
    <location>
        <begin position="814"/>
        <end position="831"/>
    </location>
</feature>
<evidence type="ECO:0000256" key="11">
    <source>
        <dbReference type="SAM" id="MobiDB-lite"/>
    </source>
</evidence>
<feature type="compositionally biased region" description="Basic and acidic residues" evidence="11">
    <location>
        <begin position="744"/>
        <end position="762"/>
    </location>
</feature>
<dbReference type="PROSITE" id="PS50077">
    <property type="entry name" value="HEAT_REPEAT"/>
    <property type="match status" value="2"/>
</dbReference>
<dbReference type="InterPro" id="IPR027409">
    <property type="entry name" value="GroEL-like_apical_dom_sf"/>
</dbReference>
<comment type="subcellular location">
    <subcellularLocation>
        <location evidence="1">Cytoplasm</location>
        <location evidence="1">Cytoskeleton</location>
    </subcellularLocation>
</comment>
<dbReference type="FunFam" id="3.50.7.10:FF:000001">
    <property type="entry name" value="60 kDa chaperonin"/>
    <property type="match status" value="1"/>
</dbReference>
<name>A0AAE1XVS2_9LAMI</name>
<dbReference type="GO" id="GO:0140662">
    <property type="term" value="F:ATP-dependent protein folding chaperone"/>
    <property type="evidence" value="ECO:0007669"/>
    <property type="project" value="InterPro"/>
</dbReference>
<dbReference type="GO" id="GO:0005524">
    <property type="term" value="F:ATP binding"/>
    <property type="evidence" value="ECO:0007669"/>
    <property type="project" value="UniProtKB-KW"/>
</dbReference>
<dbReference type="SUPFAM" id="SSF48592">
    <property type="entry name" value="GroEL equatorial domain-like"/>
    <property type="match status" value="1"/>
</dbReference>
<dbReference type="FunFam" id="1.25.10.10:FF:000580">
    <property type="entry name" value="Protein peg1"/>
    <property type="match status" value="1"/>
</dbReference>
<evidence type="ECO:0000256" key="4">
    <source>
        <dbReference type="ARBA" id="ARBA00022737"/>
    </source>
</evidence>
<feature type="domain" description="TOG" evidence="12">
    <location>
        <begin position="319"/>
        <end position="563"/>
    </location>
</feature>
<dbReference type="Pfam" id="PF21040">
    <property type="entry name" value="CEP104-like_TOG"/>
    <property type="match status" value="1"/>
</dbReference>
<keyword evidence="3" id="KW-0963">Cytoplasm</keyword>
<keyword evidence="4" id="KW-0677">Repeat</keyword>
<dbReference type="CDD" id="cd03344">
    <property type="entry name" value="GroEL"/>
    <property type="match status" value="1"/>
</dbReference>
<evidence type="ECO:0000256" key="9">
    <source>
        <dbReference type="PROSITE-ProRule" id="PRU00103"/>
    </source>
</evidence>
<dbReference type="SUPFAM" id="SSF52029">
    <property type="entry name" value="GroEL apical domain-like"/>
    <property type="match status" value="1"/>
</dbReference>
<evidence type="ECO:0000256" key="3">
    <source>
        <dbReference type="ARBA" id="ARBA00022490"/>
    </source>
</evidence>
<evidence type="ECO:0000313" key="13">
    <source>
        <dbReference type="EMBL" id="KAK4418467.1"/>
    </source>
</evidence>
<dbReference type="InterPro" id="IPR024395">
    <property type="entry name" value="CLASP_N_dom"/>
</dbReference>
<reference evidence="13" key="1">
    <citation type="submission" date="2020-06" db="EMBL/GenBank/DDBJ databases">
        <authorList>
            <person name="Li T."/>
            <person name="Hu X."/>
            <person name="Zhang T."/>
            <person name="Song X."/>
            <person name="Zhang H."/>
            <person name="Dai N."/>
            <person name="Sheng W."/>
            <person name="Hou X."/>
            <person name="Wei L."/>
        </authorList>
    </citation>
    <scope>NUCLEOTIDE SEQUENCE</scope>
    <source>
        <strain evidence="13">3651</strain>
        <tissue evidence="13">Leaf</tissue>
    </source>
</reference>
<dbReference type="SUPFAM" id="SSF48371">
    <property type="entry name" value="ARM repeat"/>
    <property type="match status" value="2"/>
</dbReference>
<dbReference type="NCBIfam" id="NF000592">
    <property type="entry name" value="PRK00013.1"/>
    <property type="match status" value="1"/>
</dbReference>
<evidence type="ECO:0000256" key="8">
    <source>
        <dbReference type="ARBA" id="ARBA00023212"/>
    </source>
</evidence>
<feature type="domain" description="TOG" evidence="12">
    <location>
        <begin position="1237"/>
        <end position="1473"/>
    </location>
</feature>
<protein>
    <submittedName>
        <fullName evidence="13">CLIP-associated protein</fullName>
    </submittedName>
</protein>
<feature type="region of interest" description="Disordered" evidence="11">
    <location>
        <begin position="806"/>
        <end position="831"/>
    </location>
</feature>
<evidence type="ECO:0000256" key="2">
    <source>
        <dbReference type="ARBA" id="ARBA00006607"/>
    </source>
</evidence>
<dbReference type="InterPro" id="IPR027410">
    <property type="entry name" value="TCP-1-like_intermed_sf"/>
</dbReference>
<dbReference type="Proteomes" id="UP001293254">
    <property type="component" value="Unassembled WGS sequence"/>
</dbReference>
<dbReference type="Gene3D" id="3.50.7.10">
    <property type="entry name" value="GroEL"/>
    <property type="match status" value="1"/>
</dbReference>
<dbReference type="GO" id="GO:0042026">
    <property type="term" value="P:protein refolding"/>
    <property type="evidence" value="ECO:0007669"/>
    <property type="project" value="InterPro"/>
</dbReference>
<comment type="caution">
    <text evidence="13">The sequence shown here is derived from an EMBL/GenBank/DDBJ whole genome shotgun (WGS) entry which is preliminary data.</text>
</comment>
<keyword evidence="6" id="KW-0067">ATP-binding</keyword>
<keyword evidence="7" id="KW-0143">Chaperone</keyword>
<feature type="repeat" description="HEAT" evidence="9">
    <location>
        <begin position="132"/>
        <end position="170"/>
    </location>
</feature>
<evidence type="ECO:0000256" key="1">
    <source>
        <dbReference type="ARBA" id="ARBA00004245"/>
    </source>
</evidence>
<feature type="region of interest" description="Disordered" evidence="11">
    <location>
        <begin position="741"/>
        <end position="762"/>
    </location>
</feature>
<dbReference type="InterPro" id="IPR048491">
    <property type="entry name" value="XMAP215_CLASP_TOG"/>
</dbReference>
<feature type="region of interest" description="Disordered" evidence="11">
    <location>
        <begin position="275"/>
        <end position="298"/>
    </location>
</feature>
<feature type="region of interest" description="Disordered" evidence="11">
    <location>
        <begin position="554"/>
        <end position="589"/>
    </location>
</feature>
<accession>A0AAE1XVS2</accession>
<feature type="domain" description="TOG" evidence="12">
    <location>
        <begin position="35"/>
        <end position="273"/>
    </location>
</feature>
<evidence type="ECO:0000259" key="12">
    <source>
        <dbReference type="SMART" id="SM01349"/>
    </source>
</evidence>
<evidence type="ECO:0000256" key="5">
    <source>
        <dbReference type="ARBA" id="ARBA00022741"/>
    </source>
</evidence>
<comment type="similarity">
    <text evidence="2 10">Belongs to the chaperonin (HSP60) family.</text>
</comment>
<dbReference type="NCBIfam" id="TIGR02348">
    <property type="entry name" value="GroEL"/>
    <property type="match status" value="1"/>
</dbReference>
<dbReference type="InterPro" id="IPR021133">
    <property type="entry name" value="HEAT_type_2"/>
</dbReference>
<dbReference type="InterPro" id="IPR016024">
    <property type="entry name" value="ARM-type_fold"/>
</dbReference>
<dbReference type="InterPro" id="IPR034085">
    <property type="entry name" value="TOG"/>
</dbReference>
<feature type="compositionally biased region" description="Polar residues" evidence="11">
    <location>
        <begin position="285"/>
        <end position="295"/>
    </location>
</feature>
<gene>
    <name evidence="13" type="ORF">Salat_2259500</name>
</gene>
<feature type="repeat" description="HEAT" evidence="9">
    <location>
        <begin position="209"/>
        <end position="247"/>
    </location>
</feature>
<organism evidence="13 14">
    <name type="scientific">Sesamum alatum</name>
    <dbReference type="NCBI Taxonomy" id="300844"/>
    <lineage>
        <taxon>Eukaryota</taxon>
        <taxon>Viridiplantae</taxon>
        <taxon>Streptophyta</taxon>
        <taxon>Embryophyta</taxon>
        <taxon>Tracheophyta</taxon>
        <taxon>Spermatophyta</taxon>
        <taxon>Magnoliopsida</taxon>
        <taxon>eudicotyledons</taxon>
        <taxon>Gunneridae</taxon>
        <taxon>Pentapetalae</taxon>
        <taxon>asterids</taxon>
        <taxon>lamiids</taxon>
        <taxon>Lamiales</taxon>
        <taxon>Pedaliaceae</taxon>
        <taxon>Sesamum</taxon>
    </lineage>
</organism>
<dbReference type="Pfam" id="PF00118">
    <property type="entry name" value="Cpn60_TCP1"/>
    <property type="match status" value="1"/>
</dbReference>
<dbReference type="InterPro" id="IPR018370">
    <property type="entry name" value="Chaperonin_Cpn60_CS"/>
</dbReference>
<proteinExistence type="inferred from homology"/>
<dbReference type="SUPFAM" id="SSF54849">
    <property type="entry name" value="GroEL-intermediate domain like"/>
    <property type="match status" value="1"/>
</dbReference>
<dbReference type="Gene3D" id="3.30.260.10">
    <property type="entry name" value="TCP-1-like chaperonin intermediate domain"/>
    <property type="match status" value="1"/>
</dbReference>
<dbReference type="EMBL" id="JACGWO010000009">
    <property type="protein sequence ID" value="KAK4418467.1"/>
    <property type="molecule type" value="Genomic_DNA"/>
</dbReference>
<dbReference type="Gene3D" id="1.25.10.10">
    <property type="entry name" value="Leucine-rich Repeat Variant"/>
    <property type="match status" value="4"/>
</dbReference>
<dbReference type="Pfam" id="PF12348">
    <property type="entry name" value="CLASP_N"/>
    <property type="match status" value="2"/>
</dbReference>
<keyword evidence="8" id="KW-0206">Cytoskeleton</keyword>
<dbReference type="GO" id="GO:0015631">
    <property type="term" value="F:tubulin binding"/>
    <property type="evidence" value="ECO:0007669"/>
    <property type="project" value="InterPro"/>
</dbReference>
<dbReference type="InterPro" id="IPR011989">
    <property type="entry name" value="ARM-like"/>
</dbReference>
<dbReference type="NCBIfam" id="NF009487">
    <property type="entry name" value="PRK12849.1"/>
    <property type="match status" value="1"/>
</dbReference>
<dbReference type="InterPro" id="IPR002423">
    <property type="entry name" value="Cpn60/GroEL/TCP-1"/>
</dbReference>
<dbReference type="HAMAP" id="MF_00600">
    <property type="entry name" value="CH60"/>
    <property type="match status" value="1"/>
</dbReference>
<dbReference type="Gene3D" id="1.10.560.10">
    <property type="entry name" value="GroEL-like equatorial domain"/>
    <property type="match status" value="1"/>
</dbReference>
<evidence type="ECO:0000313" key="14">
    <source>
        <dbReference type="Proteomes" id="UP001293254"/>
    </source>
</evidence>
<evidence type="ECO:0000256" key="7">
    <source>
        <dbReference type="ARBA" id="ARBA00023186"/>
    </source>
</evidence>
<keyword evidence="5" id="KW-0547">Nucleotide-binding</keyword>
<sequence length="2048" mass="223015">MLVRAAVGGGEKGIGRALGGGEQYNGGGNECELRAMNPRNTPSGAGAGAMEGALELARAKDTKERMAGVERLHELLEASRKSLSPSETTSLVDVCLDLLKDNNFRVSQGALQALASAAVLSGDHFKLHFNALVPAVVERLGDAKQPVRDAARRLLLTLMEVSSPTIIVERAGSYAWMHKSWRVREEFARTVTSAIGLFASTELPLQRAILPPILQMLNDPNPGVREAAILCIQEMYAQAGPQFREELNRHHLPTPMLKDINARLEGIEPKVRSSEAISSNYSSSETKPTSLSLKRSSPKARSLTRDVSLFGADGDTTEKPVEAIKVYSEKELIREFEKIASTLVPDKDWSVRIAAMQRVEGLVVGGAADYPGFHGLLKQLVAPLSTQLSDRRSSIVKQACHLLSFLSKDLLGDFEACAEMFIPVLFKLVVITVLVIAESADNCIKTMLRNCKVSRALPRIVDCAKNDRSAVLRARCCEYALLILEYWADAPEIHRSADLYEDLIRCCVADAMSEVRSTARMCYRMFAKTWPDRSRRLFLSFDPVVQRVINDEDGGGVHRRHASPSIRERSSNMSFASQTSAPSNIPGYGTSAIVPMDRSASLPSGTSLASGLLISQAKSVGKGTEHSLENVLHSSKQKVTAIESLLKGLDISAKTRSSSLDLGVDAPSSRDPPFPLAVPASSSLANSLVDTIPGISKYNIRNGGLMMSDIITQIQASKDSCKLSRHSSAVSDPLSVHSSYSAKRASEKVQERGSIEENDGFRESRRYMNSHVDRQYLDMPYRDSQNHIPNFQRPLLRKNAAGRMSVGTRRSFDESQLSLPEESSYSDSPASLNDALTEGLNASSNWSARIAAFNYIHSLLQQGPRGTQEIMQSFEKVMKLFFQHLDDPHHKVAQAALSTLADLIPACRKPFEGYMERILPHVFSRLIDPKEVVRQSCSTTLAIVGKTYGTDSLLPALLRSLDEQRSPKAKLAVIEFAIGSFNKHATNSEGSAYSGILKLWLAKLTPLVHDKNTKLKEAAIACMIAVYTHFDSVSVLNFILSLSVEEQSSLRRALKQYTPRIEVDLMNFMQSKKERRGKSSYDLSDVVGTSFDEGHMGASKKSHLFGRYSSASIDSDGGRKWNSLQDASHITGSIGNLTSDDAQENLHHHALETNTNPDIPTSNYQALKYASNTTADSIQPWSVDSLANIKISSAPRLDFITLTGTNHLLKSVDFEVDNGTSSKVTLNHPKLPDLEVNFAGEPALAPSIPQILHLICKGNDESLTANKHDALRQLLEVSLSNDQSVWSKYFNQILTAILEVLDDSDSTSRELALAVIVEMLKNQKDSMEDSVEIVIEKLLHVTKDSVPKVSNESEHCLTIVLSQYDSFRCLSVIVPFLVTEDEKTLLTSINCLTKLVGRLSQDELMAQLPSFLPALFDAFGNQSADVRKTVVFCLVDIYIMLGKAFLPYLEGLNSTQVRLVTIYANRISQARTGKDCAGLAILSVRIVKNSSHLVSCSRLSWSRNYAAKDIKSGVEARAVMLRGVEELADAVKVTMGPKGRNVVLEQSYGAPKVTKDGVTVAKSIEFKDKFMNVGASLVKQVANATNDVAGDGTTCATVLTRAIYTEGCKSVAAGVNAMDLRRGITMAVDAVVTYLKSTARMISTSEEIAQVGTISANGETEIGELIAKAMERVGKEGVITIADGKTLDNELEVVEGMKLDRGYISPYFITNQKNQKCELEDCLILIHEKKIENLNAMVKVLELSLKRQQPLLIVAEDVESEALATLVLNKLRVGLKVCAVKAPGFGENRKAYLQDLAILTGGEVITSELGLNLDDLRIEMLGSCKKVTVSKDDTVILDGAGDKKAIEERCDQLRSGIELSTSEYDKEKLQERLAKLSGGVAVLKIGGASEAEVGEKKDRVTDALNATKAAVEEGIVPGGGVALLYASKELEKLQTSNFDQKVGVQIIQNALKAPVYTIASNAGVEGSVVLGKLLEQDNPDLGYDIAKGEYVNMVKAGIIDPLKVIRTALVDAASVSSLLTTTEAVIVDLPTNEKETPPAGPGMGGMSF</sequence>
<dbReference type="NCBIfam" id="NF009488">
    <property type="entry name" value="PRK12850.1"/>
    <property type="match status" value="1"/>
</dbReference>
<dbReference type="GO" id="GO:0005856">
    <property type="term" value="C:cytoskeleton"/>
    <property type="evidence" value="ECO:0007669"/>
    <property type="project" value="UniProtKB-SubCell"/>
</dbReference>
<dbReference type="PRINTS" id="PR00298">
    <property type="entry name" value="CHAPERONIN60"/>
</dbReference>
<dbReference type="SMART" id="SM01349">
    <property type="entry name" value="TOG"/>
    <property type="match status" value="4"/>
</dbReference>
<keyword evidence="14" id="KW-1185">Reference proteome</keyword>
<dbReference type="Pfam" id="PF21041">
    <property type="entry name" value="XMAP215_CLASP_TOG"/>
    <property type="match status" value="1"/>
</dbReference>